<dbReference type="EMBL" id="GGEC01000889">
    <property type="protein sequence ID" value="MBW81372.1"/>
    <property type="molecule type" value="Transcribed_RNA"/>
</dbReference>
<accession>A0A2P2IJG4</accession>
<organism evidence="1">
    <name type="scientific">Rhizophora mucronata</name>
    <name type="common">Asiatic mangrove</name>
    <dbReference type="NCBI Taxonomy" id="61149"/>
    <lineage>
        <taxon>Eukaryota</taxon>
        <taxon>Viridiplantae</taxon>
        <taxon>Streptophyta</taxon>
        <taxon>Embryophyta</taxon>
        <taxon>Tracheophyta</taxon>
        <taxon>Spermatophyta</taxon>
        <taxon>Magnoliopsida</taxon>
        <taxon>eudicotyledons</taxon>
        <taxon>Gunneridae</taxon>
        <taxon>Pentapetalae</taxon>
        <taxon>rosids</taxon>
        <taxon>fabids</taxon>
        <taxon>Malpighiales</taxon>
        <taxon>Rhizophoraceae</taxon>
        <taxon>Rhizophora</taxon>
    </lineage>
</organism>
<reference evidence="1" key="1">
    <citation type="submission" date="2018-02" db="EMBL/GenBank/DDBJ databases">
        <title>Rhizophora mucronata_Transcriptome.</title>
        <authorList>
            <person name="Meera S.P."/>
            <person name="Sreeshan A."/>
            <person name="Augustine A."/>
        </authorList>
    </citation>
    <scope>NUCLEOTIDE SEQUENCE</scope>
    <source>
        <tissue evidence="1">Leaf</tissue>
    </source>
</reference>
<proteinExistence type="predicted"/>
<name>A0A2P2IJG4_RHIMU</name>
<dbReference type="AlphaFoldDB" id="A0A2P2IJG4"/>
<evidence type="ECO:0000313" key="1">
    <source>
        <dbReference type="EMBL" id="MBW81372.1"/>
    </source>
</evidence>
<sequence>MLHCLFLPLSTKWSRNTRKLRLILVILVSDRQLL</sequence>
<protein>
    <submittedName>
        <fullName evidence="1">Uncharacterized protein</fullName>
    </submittedName>
</protein>